<accession>A0AAJ7TY66</accession>
<feature type="region of interest" description="Disordered" evidence="5">
    <location>
        <begin position="54"/>
        <end position="83"/>
    </location>
</feature>
<feature type="transmembrane region" description="Helical" evidence="6">
    <location>
        <begin position="471"/>
        <end position="490"/>
    </location>
</feature>
<feature type="compositionally biased region" description="Basic and acidic residues" evidence="5">
    <location>
        <begin position="517"/>
        <end position="527"/>
    </location>
</feature>
<dbReference type="PROSITE" id="PS00216">
    <property type="entry name" value="SUGAR_TRANSPORT_1"/>
    <property type="match status" value="1"/>
</dbReference>
<feature type="transmembrane region" description="Helical" evidence="6">
    <location>
        <begin position="20"/>
        <end position="43"/>
    </location>
</feature>
<dbReference type="InterPro" id="IPR036259">
    <property type="entry name" value="MFS_trans_sf"/>
</dbReference>
<evidence type="ECO:0000256" key="3">
    <source>
        <dbReference type="ARBA" id="ARBA00022989"/>
    </source>
</evidence>
<protein>
    <submittedName>
        <fullName evidence="9">Organic cation transporter protein-like isoform X1</fullName>
    </submittedName>
</protein>
<sequence>MNFDDVLKKIGGFGKFQMILYTWICLPHISIAMHMLVSVFAGATPAHFCRDPPGGHAPVPSATTAPPTAGESAAANGTERPRCGSRLNESGWQPCATGWDYDRSVFTSTVVTEWDLVCTRSYLNNVGSSIFMLGLMVGAPVLGTMADKYGRKSVILVSMAIQTAFGLGAAFAPNFVMYALARFMVGVAISGVIMNAFVLATEWTGIGERMLAGIATQQAFGVGYMLLAPVAYFIRDWRQLQLAISIPEILFIAYIWLLPRSARWLLANNQHDKAESLVRRAAEINGMSLPDDLLKSEMVKQKLAASPQQAHSVLDLFRTPRLRKQSLILFYSWFAITLVYYGLSLGISDLGLDIFLTQFIFGAVEIPARFLLLATLPKSRRMSQVGFLAFGGLFCILTVTVPSDMSTVRTGLAMLGKFGVTASFVVIFIYTAEIYPTVIRQMGVGMSSMFARFGGVLAPLVSLAFPPGHAGPMAMFGAMSLLAAALTLALPETANRPLPDSIADTERDDGEEEEEEQRQSEGRGRRV</sequence>
<evidence type="ECO:0000256" key="4">
    <source>
        <dbReference type="ARBA" id="ARBA00023136"/>
    </source>
</evidence>
<proteinExistence type="predicted"/>
<feature type="compositionally biased region" description="Low complexity" evidence="5">
    <location>
        <begin position="57"/>
        <end position="75"/>
    </location>
</feature>
<evidence type="ECO:0000256" key="6">
    <source>
        <dbReference type="SAM" id="Phobius"/>
    </source>
</evidence>
<dbReference type="GO" id="GO:0022857">
    <property type="term" value="F:transmembrane transporter activity"/>
    <property type="evidence" value="ECO:0007669"/>
    <property type="project" value="InterPro"/>
</dbReference>
<feature type="transmembrane region" description="Helical" evidence="6">
    <location>
        <begin position="122"/>
        <end position="142"/>
    </location>
</feature>
<reference evidence="9" key="1">
    <citation type="submission" date="2025-08" db="UniProtKB">
        <authorList>
            <consortium name="RefSeq"/>
        </authorList>
    </citation>
    <scope>IDENTIFICATION</scope>
    <source>
        <tissue evidence="9">Sperm</tissue>
    </source>
</reference>
<evidence type="ECO:0000259" key="7">
    <source>
        <dbReference type="PROSITE" id="PS50850"/>
    </source>
</evidence>
<dbReference type="PROSITE" id="PS50850">
    <property type="entry name" value="MFS"/>
    <property type="match status" value="1"/>
</dbReference>
<feature type="transmembrane region" description="Helical" evidence="6">
    <location>
        <begin position="414"/>
        <end position="432"/>
    </location>
</feature>
<dbReference type="Gene3D" id="1.20.1250.20">
    <property type="entry name" value="MFS general substrate transporter like domains"/>
    <property type="match status" value="1"/>
</dbReference>
<evidence type="ECO:0000313" key="8">
    <source>
        <dbReference type="Proteomes" id="UP001318040"/>
    </source>
</evidence>
<name>A0AAJ7TY66_PETMA</name>
<evidence type="ECO:0000256" key="5">
    <source>
        <dbReference type="SAM" id="MobiDB-lite"/>
    </source>
</evidence>
<feature type="transmembrane region" description="Helical" evidence="6">
    <location>
        <begin position="385"/>
        <end position="402"/>
    </location>
</feature>
<feature type="transmembrane region" description="Helical" evidence="6">
    <location>
        <begin position="354"/>
        <end position="373"/>
    </location>
</feature>
<dbReference type="Pfam" id="PF00083">
    <property type="entry name" value="Sugar_tr"/>
    <property type="match status" value="1"/>
</dbReference>
<dbReference type="SUPFAM" id="SSF103473">
    <property type="entry name" value="MFS general substrate transporter"/>
    <property type="match status" value="1"/>
</dbReference>
<keyword evidence="2 6" id="KW-0812">Transmembrane</keyword>
<dbReference type="InterPro" id="IPR005829">
    <property type="entry name" value="Sugar_transporter_CS"/>
</dbReference>
<dbReference type="InterPro" id="IPR020846">
    <property type="entry name" value="MFS_dom"/>
</dbReference>
<keyword evidence="3 6" id="KW-1133">Transmembrane helix</keyword>
<evidence type="ECO:0000313" key="9">
    <source>
        <dbReference type="RefSeq" id="XP_032825749.1"/>
    </source>
</evidence>
<feature type="compositionally biased region" description="Acidic residues" evidence="5">
    <location>
        <begin position="506"/>
        <end position="516"/>
    </location>
</feature>
<feature type="domain" description="Major facilitator superfamily (MFS) profile" evidence="7">
    <location>
        <begin position="30"/>
        <end position="495"/>
    </location>
</feature>
<feature type="transmembrane region" description="Helical" evidence="6">
    <location>
        <begin position="179"/>
        <end position="199"/>
    </location>
</feature>
<comment type="subcellular location">
    <subcellularLocation>
        <location evidence="1">Membrane</location>
        <topology evidence="1">Multi-pass membrane protein</topology>
    </subcellularLocation>
</comment>
<feature type="region of interest" description="Disordered" evidence="5">
    <location>
        <begin position="495"/>
        <end position="527"/>
    </location>
</feature>
<gene>
    <name evidence="9" type="primary">LOC116951311</name>
</gene>
<dbReference type="RefSeq" id="XP_032825749.1">
    <property type="nucleotide sequence ID" value="XM_032969858.1"/>
</dbReference>
<feature type="transmembrane region" description="Helical" evidence="6">
    <location>
        <begin position="328"/>
        <end position="348"/>
    </location>
</feature>
<dbReference type="GO" id="GO:0016020">
    <property type="term" value="C:membrane"/>
    <property type="evidence" value="ECO:0007669"/>
    <property type="project" value="UniProtKB-SubCell"/>
</dbReference>
<organism evidence="8 9">
    <name type="scientific">Petromyzon marinus</name>
    <name type="common">Sea lamprey</name>
    <dbReference type="NCBI Taxonomy" id="7757"/>
    <lineage>
        <taxon>Eukaryota</taxon>
        <taxon>Metazoa</taxon>
        <taxon>Chordata</taxon>
        <taxon>Craniata</taxon>
        <taxon>Vertebrata</taxon>
        <taxon>Cyclostomata</taxon>
        <taxon>Hyperoartia</taxon>
        <taxon>Petromyzontiformes</taxon>
        <taxon>Petromyzontidae</taxon>
        <taxon>Petromyzon</taxon>
    </lineage>
</organism>
<keyword evidence="4 6" id="KW-0472">Membrane</keyword>
<feature type="transmembrane region" description="Helical" evidence="6">
    <location>
        <begin position="444"/>
        <end position="465"/>
    </location>
</feature>
<feature type="transmembrane region" description="Helical" evidence="6">
    <location>
        <begin position="211"/>
        <end position="234"/>
    </location>
</feature>
<dbReference type="KEGG" id="pmrn:116951311"/>
<evidence type="ECO:0000256" key="1">
    <source>
        <dbReference type="ARBA" id="ARBA00004141"/>
    </source>
</evidence>
<dbReference type="Proteomes" id="UP001318040">
    <property type="component" value="Chromosome 3"/>
</dbReference>
<keyword evidence="8" id="KW-1185">Reference proteome</keyword>
<dbReference type="PANTHER" id="PTHR24064">
    <property type="entry name" value="SOLUTE CARRIER FAMILY 22 MEMBER"/>
    <property type="match status" value="1"/>
</dbReference>
<evidence type="ECO:0000256" key="2">
    <source>
        <dbReference type="ARBA" id="ARBA00022692"/>
    </source>
</evidence>
<dbReference type="AlphaFoldDB" id="A0AAJ7TY66"/>
<dbReference type="InterPro" id="IPR005828">
    <property type="entry name" value="MFS_sugar_transport-like"/>
</dbReference>
<feature type="transmembrane region" description="Helical" evidence="6">
    <location>
        <begin position="154"/>
        <end position="173"/>
    </location>
</feature>